<dbReference type="OrthoDB" id="5847120at2759"/>
<keyword evidence="18" id="KW-0347">Helicase</keyword>
<dbReference type="GO" id="GO:0005524">
    <property type="term" value="F:ATP binding"/>
    <property type="evidence" value="ECO:0007669"/>
    <property type="project" value="UniProtKB-UniRule"/>
</dbReference>
<name>V8P404_OPHHA</name>
<gene>
    <name evidence="18" type="primary">INO80</name>
    <name evidence="18" type="ORF">L345_05147</name>
</gene>
<comment type="subcellular location">
    <subcellularLocation>
        <location evidence="1 12">Nucleus</location>
    </subcellularLocation>
</comment>
<feature type="compositionally biased region" description="Low complexity" evidence="14">
    <location>
        <begin position="1368"/>
        <end position="1377"/>
    </location>
</feature>
<dbReference type="InterPro" id="IPR020838">
    <property type="entry name" value="DBINO"/>
</dbReference>
<feature type="region of interest" description="Disordered" evidence="14">
    <location>
        <begin position="213"/>
        <end position="252"/>
    </location>
</feature>
<feature type="compositionally biased region" description="Polar residues" evidence="14">
    <location>
        <begin position="1306"/>
        <end position="1331"/>
    </location>
</feature>
<evidence type="ECO:0000313" key="19">
    <source>
        <dbReference type="Proteomes" id="UP000018936"/>
    </source>
</evidence>
<evidence type="ECO:0000256" key="2">
    <source>
        <dbReference type="ARBA" id="ARBA00007025"/>
    </source>
</evidence>
<dbReference type="Gene3D" id="3.40.50.10810">
    <property type="entry name" value="Tandem AAA-ATPase domain"/>
    <property type="match status" value="2"/>
</dbReference>
<feature type="compositionally biased region" description="Basic residues" evidence="14">
    <location>
        <begin position="223"/>
        <end position="235"/>
    </location>
</feature>
<evidence type="ECO:0000256" key="14">
    <source>
        <dbReference type="SAM" id="MobiDB-lite"/>
    </source>
</evidence>
<organism evidence="18 19">
    <name type="scientific">Ophiophagus hannah</name>
    <name type="common">King cobra</name>
    <name type="synonym">Naja hannah</name>
    <dbReference type="NCBI Taxonomy" id="8665"/>
    <lineage>
        <taxon>Eukaryota</taxon>
        <taxon>Metazoa</taxon>
        <taxon>Chordata</taxon>
        <taxon>Craniata</taxon>
        <taxon>Vertebrata</taxon>
        <taxon>Euteleostomi</taxon>
        <taxon>Lepidosauria</taxon>
        <taxon>Squamata</taxon>
        <taxon>Bifurcata</taxon>
        <taxon>Unidentata</taxon>
        <taxon>Episquamata</taxon>
        <taxon>Toxicofera</taxon>
        <taxon>Serpentes</taxon>
        <taxon>Colubroidea</taxon>
        <taxon>Elapidae</taxon>
        <taxon>Elapinae</taxon>
        <taxon>Ophiophagus</taxon>
    </lineage>
</organism>
<dbReference type="SMART" id="SM00487">
    <property type="entry name" value="DEXDc"/>
    <property type="match status" value="1"/>
</dbReference>
<dbReference type="PANTHER" id="PTHR45685:SF2">
    <property type="entry name" value="CHROMATIN-REMODELING ATPASE INO80"/>
    <property type="match status" value="1"/>
</dbReference>
<feature type="compositionally biased region" description="Basic and acidic residues" evidence="14">
    <location>
        <begin position="1195"/>
        <end position="1210"/>
    </location>
</feature>
<comment type="catalytic activity">
    <reaction evidence="11 12">
        <text>ATP + H2O = ADP + phosphate + H(+)</text>
        <dbReference type="Rhea" id="RHEA:13065"/>
        <dbReference type="ChEBI" id="CHEBI:15377"/>
        <dbReference type="ChEBI" id="CHEBI:15378"/>
        <dbReference type="ChEBI" id="CHEBI:30616"/>
        <dbReference type="ChEBI" id="CHEBI:43474"/>
        <dbReference type="ChEBI" id="CHEBI:456216"/>
    </reaction>
</comment>
<accession>V8P404</accession>
<sequence length="1468" mass="166941">MASELGSGEDGNCTELATPLYLQYLEKALRLDHFLRQTSAIFNRTASSDESEDGLDDNPLLPQPGSPLMQVKEEPATSLLGEPSGAGSSGMLNTHSLNGVSFNPIGLFQKFLFPVLVILLTVVELKFSRWQSILLSDDSSDSESVTDEDGEGEEFTLSREELHNMLRLHKYKKLHQSKYSKDKELQQYQYYSAGLLSTYDPYYEQQRHLIGPKKKKLKEEKKLKAKLKKVKKKKRRDEDISSEESPRRHHHQIKVFAKFSHDTPPPGSKKKHLSIEQLNARRRKVWLSIAKKELPKLAHQCMREVRRAAIQAQKNCKETLPRARRLTKEMLLYWKKYEKVEKEHRKRAEKEALEQRKLDEEMREAKRQQRKLNFLITQTELYAHFMSRKRDAGHDGIQEEILRKLEDSSIQRQIDIGGGVVVNITQEDYDSNYYKVQALKNAEDAFRIHQAQTRSFDEDAKESRAAALRAANKSGTGFGESYSLANPSIRAGEDIPQPTIFNGKLKGYQLKGMNWLANLYEQGINGILADEMGLGKTVQSIALLAHLAEVLPYWGNPNDRKVIRKFWSQKTLYTQDASFHVVITSYQLVVQDVKYFQRVKWQYMVLDEAQALKSSSSVRWKILLQFQCRNRLLLTGTPIQNTMAELWALLHFIMPTLFDSHEEFNEWFSKDIESHAENKSAIDENQLSRLHMILKPFMLRRIKKDVENELSDKIEILMYCQQTSRQKLLYQALKNKISIDDLLQSSMGTTQQAQNTTSSLMNLVMQFRKVCNHPELFERQETWSPFHISLKPYQISKFLYRHGQIRVFNHSRDRWLQFLLSPFAPDYIQQSLFHRRAAYRLHHFRFWKEPEKEDQHQSRYLKNQDFVLDVSFPLSPPNLHSCTLLQGLVFSSHCKAVIGHSDYIIHQQPATSWKQYCQITELPSFLSVVSPRVTAVPLDFYCNDRSAEYERKALKEGGTLDAKQCVFYGAPELATSWLKRCSRLFPEAPGGLLGLKPPNGWSFIRIPDKESLITDSGKLYALDVLLTRLKSQGHRVLIYSQMTRMIDLLEEYMVYRKHTYMRLDGSSKISERRDMVADFQNRNDIFVFLLSTRAGGLGINLTAADTVIFYDSDWNPTVDQQAMDRAHRLGQTKQVTVYRLICKGTIEERILQRAKEKSEIQRMVISGGNFKPDTLKPKEVVSLLLDDEELEKKLRQRQEEKRQQEETNRVKERKRKREKYAEKKKKEDELDGRKRKEGINLVVPFVPSADNSNLSADGDESFVSVESAMPSPFSEISINSELHMGSIPPDESSNDMLVIVDDPASSAPQSRATNSPASVTGSVSDNMNGISVQDLPVTGRGHSGRSRGRPKGTNSGSKSTTKGRSRKSTAGSAAAMAGAKAGAAAASAAAYAAYGYNVSKGMPSGSPLQTPLIRPAGLSDFGLSSASSSLSKGNSVCGSSKNLSLASSLAPETPIRKQYKGAHISGGR</sequence>
<keyword evidence="13" id="KW-0175">Coiled coil</keyword>
<dbReference type="FunFam" id="3.40.50.300:FF:000747">
    <property type="entry name" value="DNA helicase INO80 isoform X1"/>
    <property type="match status" value="1"/>
</dbReference>
<dbReference type="InterPro" id="IPR027417">
    <property type="entry name" value="P-loop_NTPase"/>
</dbReference>
<feature type="domain" description="Helicase ATP-binding" evidence="15">
    <location>
        <begin position="517"/>
        <end position="656"/>
    </location>
</feature>
<keyword evidence="19" id="KW-1185">Reference proteome</keyword>
<feature type="domain" description="DBINO" evidence="17">
    <location>
        <begin position="267"/>
        <end position="392"/>
    </location>
</feature>
<evidence type="ECO:0000256" key="1">
    <source>
        <dbReference type="ARBA" id="ARBA00004123"/>
    </source>
</evidence>
<dbReference type="GO" id="GO:0006281">
    <property type="term" value="P:DNA repair"/>
    <property type="evidence" value="ECO:0007669"/>
    <property type="project" value="UniProtKB-UniRule"/>
</dbReference>
<dbReference type="InterPro" id="IPR000330">
    <property type="entry name" value="SNF2_N"/>
</dbReference>
<keyword evidence="5 12" id="KW-0227">DNA damage</keyword>
<evidence type="ECO:0000256" key="12">
    <source>
        <dbReference type="RuleBase" id="RU368001"/>
    </source>
</evidence>
<keyword evidence="4" id="KW-0547">Nucleotide-binding</keyword>
<evidence type="ECO:0000256" key="5">
    <source>
        <dbReference type="ARBA" id="ARBA00022763"/>
    </source>
</evidence>
<dbReference type="GO" id="GO:0003677">
    <property type="term" value="F:DNA binding"/>
    <property type="evidence" value="ECO:0007669"/>
    <property type="project" value="UniProtKB-UniRule"/>
</dbReference>
<feature type="region of interest" description="Disordered" evidence="14">
    <location>
        <begin position="1195"/>
        <end position="1232"/>
    </location>
</feature>
<evidence type="ECO:0000256" key="4">
    <source>
        <dbReference type="ARBA" id="ARBA00022741"/>
    </source>
</evidence>
<feature type="domain" description="Helicase C-terminal" evidence="16">
    <location>
        <begin position="1021"/>
        <end position="1176"/>
    </location>
</feature>
<dbReference type="InterPro" id="IPR050520">
    <property type="entry name" value="INO80/SWR1_helicase"/>
</dbReference>
<dbReference type="SMART" id="SM00490">
    <property type="entry name" value="HELICc"/>
    <property type="match status" value="1"/>
</dbReference>
<keyword evidence="7 12" id="KW-0067">ATP-binding</keyword>
<comment type="function">
    <text evidence="12">ATPase component of the INO80 complex which remodels chromatin by shifting nucleosomes and is involved in DNA repair.</text>
</comment>
<protein>
    <recommendedName>
        <fullName evidence="3 12">Chromatin-remodeling ATPase INO80</fullName>
        <ecNumber evidence="12">3.6.4.-</ecNumber>
    </recommendedName>
</protein>
<evidence type="ECO:0000256" key="8">
    <source>
        <dbReference type="ARBA" id="ARBA00023125"/>
    </source>
</evidence>
<dbReference type="EMBL" id="AZIM01000860">
    <property type="protein sequence ID" value="ETE69045.1"/>
    <property type="molecule type" value="Genomic_DNA"/>
</dbReference>
<dbReference type="Pfam" id="PF13892">
    <property type="entry name" value="DBINO"/>
    <property type="match status" value="1"/>
</dbReference>
<feature type="compositionally biased region" description="Low complexity" evidence="14">
    <location>
        <begin position="1351"/>
        <end position="1360"/>
    </location>
</feature>
<dbReference type="GO" id="GO:0042393">
    <property type="term" value="F:histone binding"/>
    <property type="evidence" value="ECO:0007669"/>
    <property type="project" value="TreeGrafter"/>
</dbReference>
<proteinExistence type="inferred from homology"/>
<comment type="subunit">
    <text evidence="12">Component of the INO80 chromatin-remodeling complex.</text>
</comment>
<evidence type="ECO:0000256" key="10">
    <source>
        <dbReference type="ARBA" id="ARBA00023242"/>
    </source>
</evidence>
<comment type="similarity">
    <text evidence="2 12">Belongs to the SNF2/RAD54 helicase family.</text>
</comment>
<comment type="caution">
    <text evidence="18">The sequence shown here is derived from an EMBL/GenBank/DDBJ whole genome shotgun (WGS) entry which is preliminary data.</text>
</comment>
<dbReference type="GO" id="GO:0006338">
    <property type="term" value="P:chromatin remodeling"/>
    <property type="evidence" value="ECO:0007669"/>
    <property type="project" value="UniProtKB-UniRule"/>
</dbReference>
<evidence type="ECO:0000256" key="11">
    <source>
        <dbReference type="ARBA" id="ARBA00049360"/>
    </source>
</evidence>
<dbReference type="InterPro" id="IPR014001">
    <property type="entry name" value="Helicase_ATP-bd"/>
</dbReference>
<feature type="non-terminal residue" evidence="18">
    <location>
        <position position="1"/>
    </location>
</feature>
<keyword evidence="8 12" id="KW-0238">DNA-binding</keyword>
<keyword evidence="6 12" id="KW-0378">Hydrolase</keyword>
<evidence type="ECO:0000259" key="17">
    <source>
        <dbReference type="PROSITE" id="PS51413"/>
    </source>
</evidence>
<dbReference type="Pfam" id="PF00176">
    <property type="entry name" value="SNF2-rel_dom"/>
    <property type="match status" value="2"/>
</dbReference>
<dbReference type="EC" id="3.6.4.-" evidence="12"/>
<feature type="coiled-coil region" evidence="13">
    <location>
        <begin position="348"/>
        <end position="378"/>
    </location>
</feature>
<dbReference type="InterPro" id="IPR049730">
    <property type="entry name" value="SNF2/RAD54-like_C"/>
</dbReference>
<dbReference type="GO" id="GO:0016887">
    <property type="term" value="F:ATP hydrolysis activity"/>
    <property type="evidence" value="ECO:0007669"/>
    <property type="project" value="TreeGrafter"/>
</dbReference>
<evidence type="ECO:0000313" key="18">
    <source>
        <dbReference type="EMBL" id="ETE69045.1"/>
    </source>
</evidence>
<evidence type="ECO:0000259" key="16">
    <source>
        <dbReference type="PROSITE" id="PS51194"/>
    </source>
</evidence>
<evidence type="ECO:0000256" key="9">
    <source>
        <dbReference type="ARBA" id="ARBA00023204"/>
    </source>
</evidence>
<evidence type="ECO:0000256" key="13">
    <source>
        <dbReference type="SAM" id="Coils"/>
    </source>
</evidence>
<dbReference type="PANTHER" id="PTHR45685">
    <property type="entry name" value="HELICASE SRCAP-RELATED"/>
    <property type="match status" value="1"/>
</dbReference>
<feature type="region of interest" description="Disordered" evidence="14">
    <location>
        <begin position="1303"/>
        <end position="1377"/>
    </location>
</feature>
<dbReference type="Proteomes" id="UP000018936">
    <property type="component" value="Unassembled WGS sequence"/>
</dbReference>
<dbReference type="InterPro" id="IPR001650">
    <property type="entry name" value="Helicase_C-like"/>
</dbReference>
<dbReference type="FunFam" id="3.40.50.300:FF:003788">
    <property type="entry name" value="INO80 complex subunit"/>
    <property type="match status" value="1"/>
</dbReference>
<feature type="compositionally biased region" description="Basic and acidic residues" evidence="14">
    <location>
        <begin position="1219"/>
        <end position="1232"/>
    </location>
</feature>
<dbReference type="GO" id="GO:0031011">
    <property type="term" value="C:Ino80 complex"/>
    <property type="evidence" value="ECO:0007669"/>
    <property type="project" value="UniProtKB-UniRule"/>
</dbReference>
<comment type="domain">
    <text evidence="12">The DBINO region is involved in binding to DNA.</text>
</comment>
<dbReference type="GO" id="GO:0004386">
    <property type="term" value="F:helicase activity"/>
    <property type="evidence" value="ECO:0007669"/>
    <property type="project" value="UniProtKB-KW"/>
</dbReference>
<dbReference type="PROSITE" id="PS51194">
    <property type="entry name" value="HELICASE_CTER"/>
    <property type="match status" value="1"/>
</dbReference>
<reference evidence="18 19" key="1">
    <citation type="journal article" date="2013" name="Proc. Natl. Acad. Sci. U.S.A.">
        <title>The king cobra genome reveals dynamic gene evolution and adaptation in the snake venom system.</title>
        <authorList>
            <person name="Vonk F.J."/>
            <person name="Casewell N.R."/>
            <person name="Henkel C.V."/>
            <person name="Heimberg A.M."/>
            <person name="Jansen H.J."/>
            <person name="McCleary R.J."/>
            <person name="Kerkkamp H.M."/>
            <person name="Vos R.A."/>
            <person name="Guerreiro I."/>
            <person name="Calvete J.J."/>
            <person name="Wuster W."/>
            <person name="Woods A.E."/>
            <person name="Logan J.M."/>
            <person name="Harrison R.A."/>
            <person name="Castoe T.A."/>
            <person name="de Koning A.P."/>
            <person name="Pollock D.D."/>
            <person name="Yandell M."/>
            <person name="Calderon D."/>
            <person name="Renjifo C."/>
            <person name="Currier R.B."/>
            <person name="Salgado D."/>
            <person name="Pla D."/>
            <person name="Sanz L."/>
            <person name="Hyder A.S."/>
            <person name="Ribeiro J.M."/>
            <person name="Arntzen J.W."/>
            <person name="van den Thillart G.E."/>
            <person name="Boetzer M."/>
            <person name="Pirovano W."/>
            <person name="Dirks R.P."/>
            <person name="Spaink H.P."/>
            <person name="Duboule D."/>
            <person name="McGlinn E."/>
            <person name="Kini R.M."/>
            <person name="Richardson M.K."/>
        </authorList>
    </citation>
    <scope>NUCLEOTIDE SEQUENCE</scope>
    <source>
        <tissue evidence="18">Blood</tissue>
    </source>
</reference>
<dbReference type="PROSITE" id="PS51192">
    <property type="entry name" value="HELICASE_ATP_BIND_1"/>
    <property type="match status" value="1"/>
</dbReference>
<feature type="region of interest" description="Disordered" evidence="14">
    <location>
        <begin position="46"/>
        <end position="69"/>
    </location>
</feature>
<evidence type="ECO:0000259" key="15">
    <source>
        <dbReference type="PROSITE" id="PS51192"/>
    </source>
</evidence>
<keyword evidence="9 12" id="KW-0234">DNA repair</keyword>
<evidence type="ECO:0000256" key="7">
    <source>
        <dbReference type="ARBA" id="ARBA00022840"/>
    </source>
</evidence>
<dbReference type="Gene3D" id="3.40.50.300">
    <property type="entry name" value="P-loop containing nucleotide triphosphate hydrolases"/>
    <property type="match status" value="2"/>
</dbReference>
<evidence type="ECO:0000256" key="6">
    <source>
        <dbReference type="ARBA" id="ARBA00022801"/>
    </source>
</evidence>
<dbReference type="CDD" id="cd18793">
    <property type="entry name" value="SF2_C_SNF"/>
    <property type="match status" value="1"/>
</dbReference>
<dbReference type="PROSITE" id="PS51413">
    <property type="entry name" value="DBINO"/>
    <property type="match status" value="1"/>
</dbReference>
<dbReference type="InterPro" id="IPR038718">
    <property type="entry name" value="SNF2-like_sf"/>
</dbReference>
<dbReference type="Pfam" id="PF00271">
    <property type="entry name" value="Helicase_C"/>
    <property type="match status" value="1"/>
</dbReference>
<evidence type="ECO:0000256" key="3">
    <source>
        <dbReference type="ARBA" id="ARBA00019805"/>
    </source>
</evidence>
<dbReference type="SUPFAM" id="SSF52540">
    <property type="entry name" value="P-loop containing nucleoside triphosphate hydrolases"/>
    <property type="match status" value="2"/>
</dbReference>
<keyword evidence="10" id="KW-0539">Nucleus</keyword>